<gene>
    <name evidence="2" type="ORF">AVENP_2050</name>
</gene>
<evidence type="ECO:0000256" key="1">
    <source>
        <dbReference type="PROSITE-ProRule" id="PRU00339"/>
    </source>
</evidence>
<dbReference type="RefSeq" id="WP_172664288.1">
    <property type="nucleotide sequence ID" value="NZ_CP053840.1"/>
</dbReference>
<dbReference type="Proteomes" id="UP000503482">
    <property type="component" value="Chromosome"/>
</dbReference>
<reference evidence="2 3" key="1">
    <citation type="submission" date="2020-05" db="EMBL/GenBank/DDBJ databases">
        <title>Complete genome sequencing of Campylobacter and Arcobacter type strains.</title>
        <authorList>
            <person name="Miller W.G."/>
            <person name="Yee E."/>
        </authorList>
    </citation>
    <scope>NUCLEOTIDE SEQUENCE [LARGE SCALE GENOMIC DNA]</scope>
    <source>
        <strain evidence="2 3">LMG 26156</strain>
    </source>
</reference>
<dbReference type="EMBL" id="CP053840">
    <property type="protein sequence ID" value="QKF67591.1"/>
    <property type="molecule type" value="Genomic_DNA"/>
</dbReference>
<dbReference type="InterPro" id="IPR011990">
    <property type="entry name" value="TPR-like_helical_dom_sf"/>
</dbReference>
<proteinExistence type="predicted"/>
<dbReference type="AlphaFoldDB" id="A0AAE7B9H8"/>
<dbReference type="KEGG" id="avp:AVENP_2050"/>
<keyword evidence="1" id="KW-0802">TPR repeat</keyword>
<name>A0AAE7B9H8_9BACT</name>
<feature type="repeat" description="TPR" evidence="1">
    <location>
        <begin position="138"/>
        <end position="171"/>
    </location>
</feature>
<organism evidence="2 3">
    <name type="scientific">Arcobacter venerupis</name>
    <dbReference type="NCBI Taxonomy" id="1054033"/>
    <lineage>
        <taxon>Bacteria</taxon>
        <taxon>Pseudomonadati</taxon>
        <taxon>Campylobacterota</taxon>
        <taxon>Epsilonproteobacteria</taxon>
        <taxon>Campylobacterales</taxon>
        <taxon>Arcobacteraceae</taxon>
        <taxon>Arcobacter</taxon>
    </lineage>
</organism>
<accession>A0AAE7B9H8</accession>
<evidence type="ECO:0000313" key="2">
    <source>
        <dbReference type="EMBL" id="QKF67591.1"/>
    </source>
</evidence>
<dbReference type="Gene3D" id="1.25.40.10">
    <property type="entry name" value="Tetratricopeptide repeat domain"/>
    <property type="match status" value="1"/>
</dbReference>
<dbReference type="InterPro" id="IPR019734">
    <property type="entry name" value="TPR_rpt"/>
</dbReference>
<dbReference type="SUPFAM" id="SSF48452">
    <property type="entry name" value="TPR-like"/>
    <property type="match status" value="2"/>
</dbReference>
<protein>
    <submittedName>
        <fullName evidence="2">Tetratricopeptide repeat protein</fullName>
    </submittedName>
</protein>
<keyword evidence="3" id="KW-1185">Reference proteome</keyword>
<sequence>MFLLLFSGCSNKTLELENKKPEKIKFVEVKTKQFDLEDQYIMLALESENQRLYYDAKELYLRLFNNTNNYEYFVKYIAISTNIKDYKSVKEQVAKYYLDNIQQEEMILRLYTFSLFKLSESKDALINGQKLVNLYPNDVNFELFGTIYLQQKDYVKAYEFFEKAFNINNSANTFLNLTNIQYFSLSQKDEAISRIEEYIKVNGYDFNLCMQLLSFYEKEKKTNELISLLKRMYLDYKKNNETLMLSKTKILLIKYIAKDNVGKAIEFLEQNNEEDEILLNLYRITNQPQKAYDLLGKLYVKSENFDYLAQQAIIQFEMAEDKKVILSEVTAKFEKVLQNMDNHVYENYLAYILIDFDIDVKRGLVLVKKALIQDPSNVAYLDTLAWGEYKVKNCKDAYKQMKKVVDEIGLDDSEIKLHWEKIKECKK</sequence>
<evidence type="ECO:0000313" key="3">
    <source>
        <dbReference type="Proteomes" id="UP000503482"/>
    </source>
</evidence>
<dbReference type="PROSITE" id="PS50005">
    <property type="entry name" value="TPR"/>
    <property type="match status" value="1"/>
</dbReference>